<comment type="similarity">
    <text evidence="2 6">Belongs to the cytochrome P450 family.</text>
</comment>
<reference evidence="9 10" key="2">
    <citation type="submission" date="2020-08" db="EMBL/GenBank/DDBJ databases">
        <title>Sequencing the genomes of 1000 actinobacteria strains.</title>
        <authorList>
            <person name="Klenk H.-P."/>
        </authorList>
    </citation>
    <scope>NUCLEOTIDE SEQUENCE [LARGE SCALE GENOMIC DNA]</scope>
    <source>
        <strain evidence="9 10">DSM 44772</strain>
    </source>
</reference>
<evidence type="ECO:0000256" key="7">
    <source>
        <dbReference type="SAM" id="MobiDB-lite"/>
    </source>
</evidence>
<dbReference type="RefSeq" id="WP_229808028.1">
    <property type="nucleotide sequence ID" value="NZ_BAAAHD010000063.1"/>
</dbReference>
<dbReference type="GO" id="GO:0016705">
    <property type="term" value="F:oxidoreductase activity, acting on paired donors, with incorporation or reduction of molecular oxygen"/>
    <property type="evidence" value="ECO:0007669"/>
    <property type="project" value="InterPro"/>
</dbReference>
<reference evidence="8 11" key="1">
    <citation type="journal article" date="2019" name="Int. J. Syst. Evol. Microbiol.">
        <title>The Global Catalogue of Microorganisms (GCM) 10K type strain sequencing project: providing services to taxonomists for standard genome sequencing and annotation.</title>
        <authorList>
            <consortium name="The Broad Institute Genomics Platform"/>
            <consortium name="The Broad Institute Genome Sequencing Center for Infectious Disease"/>
            <person name="Wu L."/>
            <person name="Ma J."/>
        </authorList>
    </citation>
    <scope>NUCLEOTIDE SEQUENCE [LARGE SCALE GENOMIC DNA]</scope>
    <source>
        <strain evidence="8 11">JCM 10667</strain>
    </source>
</reference>
<dbReference type="Pfam" id="PF00067">
    <property type="entry name" value="p450"/>
    <property type="match status" value="1"/>
</dbReference>
<dbReference type="AlphaFoldDB" id="A0A7W7MZ01"/>
<keyword evidence="5 6" id="KW-0349">Heme</keyword>
<evidence type="ECO:0000256" key="6">
    <source>
        <dbReference type="RuleBase" id="RU000461"/>
    </source>
</evidence>
<dbReference type="PROSITE" id="PS00086">
    <property type="entry name" value="CYTOCHROME_P450"/>
    <property type="match status" value="1"/>
</dbReference>
<dbReference type="GO" id="GO:0005506">
    <property type="term" value="F:iron ion binding"/>
    <property type="evidence" value="ECO:0007669"/>
    <property type="project" value="InterPro"/>
</dbReference>
<dbReference type="InterPro" id="IPR017972">
    <property type="entry name" value="Cyt_P450_CS"/>
</dbReference>
<dbReference type="Gene3D" id="1.10.630.10">
    <property type="entry name" value="Cytochrome P450"/>
    <property type="match status" value="1"/>
</dbReference>
<keyword evidence="6" id="KW-0503">Monooxygenase</keyword>
<feature type="region of interest" description="Disordered" evidence="7">
    <location>
        <begin position="1"/>
        <end position="28"/>
    </location>
</feature>
<keyword evidence="3 5" id="KW-0479">Metal-binding</keyword>
<dbReference type="Proteomes" id="UP000549343">
    <property type="component" value="Unassembled WGS sequence"/>
</dbReference>
<keyword evidence="4 5" id="KW-0408">Iron</keyword>
<protein>
    <submittedName>
        <fullName evidence="9">Cytochrome P450</fullName>
    </submittedName>
</protein>
<feature type="compositionally biased region" description="Low complexity" evidence="7">
    <location>
        <begin position="7"/>
        <end position="18"/>
    </location>
</feature>
<dbReference type="EMBL" id="JACHMV010000001">
    <property type="protein sequence ID" value="MBB4775355.1"/>
    <property type="molecule type" value="Genomic_DNA"/>
</dbReference>
<dbReference type="PRINTS" id="PR00385">
    <property type="entry name" value="P450"/>
</dbReference>
<dbReference type="Proteomes" id="UP001501427">
    <property type="component" value="Unassembled WGS sequence"/>
</dbReference>
<dbReference type="PRINTS" id="PR00465">
    <property type="entry name" value="EP450IV"/>
</dbReference>
<dbReference type="PANTHER" id="PTHR24305">
    <property type="entry name" value="CYTOCHROME P450"/>
    <property type="match status" value="1"/>
</dbReference>
<evidence type="ECO:0000256" key="5">
    <source>
        <dbReference type="PIRSR" id="PIRSR602403-1"/>
    </source>
</evidence>
<dbReference type="InterPro" id="IPR050121">
    <property type="entry name" value="Cytochrome_P450_monoxygenase"/>
</dbReference>
<accession>A0A7W7MZ01</accession>
<evidence type="ECO:0000256" key="4">
    <source>
        <dbReference type="ARBA" id="ARBA00023004"/>
    </source>
</evidence>
<keyword evidence="11" id="KW-1185">Reference proteome</keyword>
<evidence type="ECO:0000256" key="1">
    <source>
        <dbReference type="ARBA" id="ARBA00001971"/>
    </source>
</evidence>
<sequence length="475" mass="52080">MTPPSPAGRARAAGPPRTARARTGRARGAVRPPLALTVRHGIAFSADPCASLLRLHAEAGPVAAVGPRRKPLVHLFGPDANAFVFANSGLFRWREAFDLLVPVNGETALIVSDGDDHRRRRRLVQPAFHHRRVGAYVERMAANTDAALRTWRPGRTLDAYAELRSVIRRSTVEVLFGDRLAADAEVIGRRLQVALAAVDRNFVLQMMLRQVPNPYMRRVASARAQVARRVDEEVERRLREDAAQDTAQADGEAHDDVLAMLMAARDEDGGGLTRQELQDQVISLISAGYDTTSAAMAWAVYVLATHPEAEERARREVAEVVGDRLPRAGDLPGLTFLDGVVNETLRLFPPAVLSARVPVEDFDYGGHRIPAGAMVLYSPYVTHRMPEVWPQAGRFRPERWDPSSDLHRPATPATYLPFGGGPHRCIGSTLATVEIKTMLACLLRRTRLRLVSPAVTPTSVTAMRPRGGLPVQIIG</sequence>
<dbReference type="GO" id="GO:0020037">
    <property type="term" value="F:heme binding"/>
    <property type="evidence" value="ECO:0007669"/>
    <property type="project" value="InterPro"/>
</dbReference>
<evidence type="ECO:0000256" key="3">
    <source>
        <dbReference type="ARBA" id="ARBA00022723"/>
    </source>
</evidence>
<dbReference type="GO" id="GO:0004497">
    <property type="term" value="F:monooxygenase activity"/>
    <property type="evidence" value="ECO:0007669"/>
    <property type="project" value="UniProtKB-KW"/>
</dbReference>
<dbReference type="InterPro" id="IPR036396">
    <property type="entry name" value="Cyt_P450_sf"/>
</dbReference>
<gene>
    <name evidence="9" type="ORF">F4557_003773</name>
    <name evidence="8" type="ORF">GCM10009546_56410</name>
</gene>
<reference evidence="8" key="3">
    <citation type="submission" date="2023-12" db="EMBL/GenBank/DDBJ databases">
        <authorList>
            <person name="Sun Q."/>
            <person name="Inoue M."/>
        </authorList>
    </citation>
    <scope>NUCLEOTIDE SEQUENCE</scope>
    <source>
        <strain evidence="8">JCM 10667</strain>
    </source>
</reference>
<dbReference type="EMBL" id="BAAAHD010000063">
    <property type="protein sequence ID" value="GAA0586765.1"/>
    <property type="molecule type" value="Genomic_DNA"/>
</dbReference>
<evidence type="ECO:0000313" key="8">
    <source>
        <dbReference type="EMBL" id="GAA0586765.1"/>
    </source>
</evidence>
<evidence type="ECO:0000256" key="2">
    <source>
        <dbReference type="ARBA" id="ARBA00010617"/>
    </source>
</evidence>
<proteinExistence type="inferred from homology"/>
<evidence type="ECO:0000313" key="9">
    <source>
        <dbReference type="EMBL" id="MBB4775355.1"/>
    </source>
</evidence>
<feature type="binding site" description="axial binding residue" evidence="5">
    <location>
        <position position="425"/>
    </location>
    <ligand>
        <name>heme</name>
        <dbReference type="ChEBI" id="CHEBI:30413"/>
    </ligand>
    <ligandPart>
        <name>Fe</name>
        <dbReference type="ChEBI" id="CHEBI:18248"/>
    </ligandPart>
</feature>
<evidence type="ECO:0000313" key="10">
    <source>
        <dbReference type="Proteomes" id="UP000549343"/>
    </source>
</evidence>
<dbReference type="InterPro" id="IPR002403">
    <property type="entry name" value="Cyt_P450_E_grp-IV"/>
</dbReference>
<comment type="cofactor">
    <cofactor evidence="1 5">
        <name>heme</name>
        <dbReference type="ChEBI" id="CHEBI:30413"/>
    </cofactor>
</comment>
<comment type="caution">
    <text evidence="9">The sequence shown here is derived from an EMBL/GenBank/DDBJ whole genome shotgun (WGS) entry which is preliminary data.</text>
</comment>
<dbReference type="SUPFAM" id="SSF48264">
    <property type="entry name" value="Cytochrome P450"/>
    <property type="match status" value="1"/>
</dbReference>
<dbReference type="InterPro" id="IPR001128">
    <property type="entry name" value="Cyt_P450"/>
</dbReference>
<name>A0A7W7MZ01_9ACTN</name>
<organism evidence="9 10">
    <name type="scientific">Actinomadura livida</name>
    <dbReference type="NCBI Taxonomy" id="79909"/>
    <lineage>
        <taxon>Bacteria</taxon>
        <taxon>Bacillati</taxon>
        <taxon>Actinomycetota</taxon>
        <taxon>Actinomycetes</taxon>
        <taxon>Streptosporangiales</taxon>
        <taxon>Thermomonosporaceae</taxon>
        <taxon>Actinomadura</taxon>
    </lineage>
</organism>
<dbReference type="PANTHER" id="PTHR24305:SF166">
    <property type="entry name" value="CYTOCHROME P450 12A4, MITOCHONDRIAL-RELATED"/>
    <property type="match status" value="1"/>
</dbReference>
<keyword evidence="6" id="KW-0560">Oxidoreductase</keyword>
<evidence type="ECO:0000313" key="11">
    <source>
        <dbReference type="Proteomes" id="UP001501427"/>
    </source>
</evidence>